<accession>A0A3D8HJ02</accession>
<comment type="caution">
    <text evidence="3">The sequence shown here is derived from an EMBL/GenBank/DDBJ whole genome shotgun (WGS) entry which is preliminary data.</text>
</comment>
<dbReference type="Proteomes" id="UP000629596">
    <property type="component" value="Unassembled WGS sequence"/>
</dbReference>
<evidence type="ECO:0000313" key="4">
    <source>
        <dbReference type="Proteomes" id="UP000256321"/>
    </source>
</evidence>
<organism evidence="3 4">
    <name type="scientific">Parabacteroides acidifaciens</name>
    <dbReference type="NCBI Taxonomy" id="2290935"/>
    <lineage>
        <taxon>Bacteria</taxon>
        <taxon>Pseudomonadati</taxon>
        <taxon>Bacteroidota</taxon>
        <taxon>Bacteroidia</taxon>
        <taxon>Bacteroidales</taxon>
        <taxon>Tannerellaceae</taxon>
        <taxon>Parabacteroides</taxon>
    </lineage>
</organism>
<evidence type="ECO:0000313" key="2">
    <source>
        <dbReference type="EMBL" id="MBC8600648.1"/>
    </source>
</evidence>
<keyword evidence="1" id="KW-0732">Signal</keyword>
<sequence length="203" mass="23235">MRTYSVMTLFLLLCLSLSAAEKPDFDTAVRAAVSRQMQTYPKSTLKDLYKNFFQDKFGPGHIIGDTAAAGNYLRRELASYTECSGDIAEPTGWEGNFFRVNLSVIKTGQIPYATFFDAFVRSVNGIQPVTVAEWKKEWLQIEAIIRSMELALPGYEADRKEIEERLDRGEYVGHHSKVFEETYSPHYRIVSKDIFEKELKPLL</sequence>
<evidence type="ECO:0008006" key="6">
    <source>
        <dbReference type="Google" id="ProtNLM"/>
    </source>
</evidence>
<feature type="chain" id="PRO_5017779218" description="DUF4919 domain-containing protein" evidence="1">
    <location>
        <begin position="20"/>
        <end position="203"/>
    </location>
</feature>
<dbReference type="EMBL" id="JACRTI010000004">
    <property type="protein sequence ID" value="MBC8600648.1"/>
    <property type="molecule type" value="Genomic_DNA"/>
</dbReference>
<reference evidence="3 4" key="1">
    <citation type="submission" date="2018-07" db="EMBL/GenBank/DDBJ databases">
        <title>Parabacteroides acidifaciens nov. sp., isolated from human feces.</title>
        <authorList>
            <person name="Wang Y.J."/>
        </authorList>
    </citation>
    <scope>NUCLEOTIDE SEQUENCE [LARGE SCALE GENOMIC DNA]</scope>
    <source>
        <strain evidence="3 4">426-9</strain>
    </source>
</reference>
<dbReference type="Proteomes" id="UP000256321">
    <property type="component" value="Unassembled WGS sequence"/>
</dbReference>
<dbReference type="AlphaFoldDB" id="A0A3D8HJ02"/>
<feature type="signal peptide" evidence="1">
    <location>
        <begin position="1"/>
        <end position="19"/>
    </location>
</feature>
<name>A0A3D8HJ02_9BACT</name>
<evidence type="ECO:0000256" key="1">
    <source>
        <dbReference type="SAM" id="SignalP"/>
    </source>
</evidence>
<evidence type="ECO:0000313" key="5">
    <source>
        <dbReference type="Proteomes" id="UP000629596"/>
    </source>
</evidence>
<proteinExistence type="predicted"/>
<reference evidence="2 5" key="2">
    <citation type="submission" date="2020-08" db="EMBL/GenBank/DDBJ databases">
        <title>Genome public.</title>
        <authorList>
            <person name="Liu C."/>
            <person name="Sun Q."/>
        </authorList>
    </citation>
    <scope>NUCLEOTIDE SEQUENCE [LARGE SCALE GENOMIC DNA]</scope>
    <source>
        <strain evidence="2 5">426_9</strain>
    </source>
</reference>
<evidence type="ECO:0000313" key="3">
    <source>
        <dbReference type="EMBL" id="RDU50650.1"/>
    </source>
</evidence>
<protein>
    <recommendedName>
        <fullName evidence="6">DUF4919 domain-containing protein</fullName>
    </recommendedName>
</protein>
<dbReference type="EMBL" id="QREV01000004">
    <property type="protein sequence ID" value="RDU50650.1"/>
    <property type="molecule type" value="Genomic_DNA"/>
</dbReference>
<keyword evidence="5" id="KW-1185">Reference proteome</keyword>
<gene>
    <name evidence="3" type="ORF">DWU89_02865</name>
    <name evidence="2" type="ORF">H8784_02815</name>
</gene>
<dbReference type="RefSeq" id="WP_115498170.1">
    <property type="nucleotide sequence ID" value="NZ_JACRTI010000004.1"/>
</dbReference>